<dbReference type="SUPFAM" id="SSF55846">
    <property type="entry name" value="N-acetylmuramoyl-L-alanine amidase-like"/>
    <property type="match status" value="1"/>
</dbReference>
<proteinExistence type="predicted"/>
<dbReference type="PANTHER" id="PTHR30417:SF1">
    <property type="entry name" value="N-ACETYLMURAMOYL-L-ALANINE AMIDASE AMID"/>
    <property type="match status" value="1"/>
</dbReference>
<feature type="domain" description="N-acetylmuramoyl-L-alanine amidase" evidence="5">
    <location>
        <begin position="34"/>
        <end position="172"/>
    </location>
</feature>
<evidence type="ECO:0000313" key="6">
    <source>
        <dbReference type="EMBL" id="EKF53873.1"/>
    </source>
</evidence>
<keyword evidence="3" id="KW-0378">Hydrolase</keyword>
<dbReference type="GO" id="GO:0009254">
    <property type="term" value="P:peptidoglycan turnover"/>
    <property type="evidence" value="ECO:0007669"/>
    <property type="project" value="TreeGrafter"/>
</dbReference>
<dbReference type="Gene3D" id="3.40.80.10">
    <property type="entry name" value="Peptidoglycan recognition protein-like"/>
    <property type="match status" value="1"/>
</dbReference>
<dbReference type="InterPro" id="IPR036505">
    <property type="entry name" value="Amidase/PGRP_sf"/>
</dbReference>
<comment type="catalytic activity">
    <reaction evidence="1">
        <text>Hydrolyzes the link between N-acetylmuramoyl residues and L-amino acid residues in certain cell-wall glycopeptides.</text>
        <dbReference type="EC" id="3.5.1.28"/>
    </reaction>
</comment>
<dbReference type="GO" id="GO:0071555">
    <property type="term" value="P:cell wall organization"/>
    <property type="evidence" value="ECO:0007669"/>
    <property type="project" value="UniProtKB-KW"/>
</dbReference>
<organism evidence="6 7">
    <name type="scientific">Galbibacter marinus</name>
    <dbReference type="NCBI Taxonomy" id="555500"/>
    <lineage>
        <taxon>Bacteria</taxon>
        <taxon>Pseudomonadati</taxon>
        <taxon>Bacteroidota</taxon>
        <taxon>Flavobacteriia</taxon>
        <taxon>Flavobacteriales</taxon>
        <taxon>Flavobacteriaceae</taxon>
        <taxon>Galbibacter</taxon>
    </lineage>
</organism>
<dbReference type="AlphaFoldDB" id="K2NYM0"/>
<evidence type="ECO:0000256" key="2">
    <source>
        <dbReference type="ARBA" id="ARBA00011901"/>
    </source>
</evidence>
<sequence>MLLLISCGPKIIQDPIVFDQQRKELSLDYMQSHYEIQQPEPTIIPRMVVVHWTAVPTYEKTFEVFDQSLLPSHRTAISGASALNVSSQYVIDRDGSIYQLMPDTLMARHVIGLNHCAIGIENIGGPKAPLTKSQLKANTKLIKQLKKKYPIDYVIGHYEYTLFESTDLWKELDAGYRTKKSDPGEQFMQDLRANLKDLNFKPLPK</sequence>
<comment type="caution">
    <text evidence="6">The sequence shown here is derived from an EMBL/GenBank/DDBJ whole genome shotgun (WGS) entry which is preliminary data.</text>
</comment>
<dbReference type="InterPro" id="IPR002502">
    <property type="entry name" value="Amidase_domain"/>
</dbReference>
<evidence type="ECO:0000259" key="5">
    <source>
        <dbReference type="SMART" id="SM00644"/>
    </source>
</evidence>
<evidence type="ECO:0000313" key="7">
    <source>
        <dbReference type="Proteomes" id="UP000007364"/>
    </source>
</evidence>
<protein>
    <recommendedName>
        <fullName evidence="2">N-acetylmuramoyl-L-alanine amidase</fullName>
        <ecNumber evidence="2">3.5.1.28</ecNumber>
    </recommendedName>
</protein>
<dbReference type="EMBL" id="AMSG01000045">
    <property type="protein sequence ID" value="EKF53873.1"/>
    <property type="molecule type" value="Genomic_DNA"/>
</dbReference>
<dbReference type="GO" id="GO:0009253">
    <property type="term" value="P:peptidoglycan catabolic process"/>
    <property type="evidence" value="ECO:0007669"/>
    <property type="project" value="InterPro"/>
</dbReference>
<dbReference type="eggNOG" id="COG3023">
    <property type="taxonomic scope" value="Bacteria"/>
</dbReference>
<reference evidence="6 7" key="1">
    <citation type="journal article" date="2012" name="J. Bacteriol.">
        <title>Genome Sequence of Galbibacter marinum Type Strain ck-I2-15.</title>
        <authorList>
            <person name="Lai Q."/>
            <person name="Li C."/>
            <person name="Shao Z."/>
        </authorList>
    </citation>
    <scope>NUCLEOTIDE SEQUENCE [LARGE SCALE GENOMIC DNA]</scope>
    <source>
        <strain evidence="7">ck-I2-15</strain>
    </source>
</reference>
<dbReference type="Pfam" id="PF01510">
    <property type="entry name" value="Amidase_2"/>
    <property type="match status" value="1"/>
</dbReference>
<dbReference type="InterPro" id="IPR051206">
    <property type="entry name" value="NAMLAA_amidase_2"/>
</dbReference>
<dbReference type="SMART" id="SM00644">
    <property type="entry name" value="Ami_2"/>
    <property type="match status" value="1"/>
</dbReference>
<keyword evidence="4" id="KW-0961">Cell wall biogenesis/degradation</keyword>
<dbReference type="CDD" id="cd06583">
    <property type="entry name" value="PGRP"/>
    <property type="match status" value="1"/>
</dbReference>
<evidence type="ECO:0000256" key="3">
    <source>
        <dbReference type="ARBA" id="ARBA00022801"/>
    </source>
</evidence>
<evidence type="ECO:0000256" key="1">
    <source>
        <dbReference type="ARBA" id="ARBA00001561"/>
    </source>
</evidence>
<name>K2NYM0_9FLAO</name>
<dbReference type="GO" id="GO:0008745">
    <property type="term" value="F:N-acetylmuramoyl-L-alanine amidase activity"/>
    <property type="evidence" value="ECO:0007669"/>
    <property type="project" value="UniProtKB-EC"/>
</dbReference>
<dbReference type="PANTHER" id="PTHR30417">
    <property type="entry name" value="N-ACETYLMURAMOYL-L-ALANINE AMIDASE AMID"/>
    <property type="match status" value="1"/>
</dbReference>
<dbReference type="Proteomes" id="UP000007364">
    <property type="component" value="Unassembled WGS sequence"/>
</dbReference>
<dbReference type="PATRIC" id="fig|555500.3.peg.3161"/>
<dbReference type="STRING" id="555500.I215_15345"/>
<accession>K2NYM0</accession>
<evidence type="ECO:0000256" key="4">
    <source>
        <dbReference type="ARBA" id="ARBA00023316"/>
    </source>
</evidence>
<dbReference type="EC" id="3.5.1.28" evidence="2"/>
<gene>
    <name evidence="6" type="ORF">I215_15345</name>
</gene>
<keyword evidence="7" id="KW-1185">Reference proteome</keyword>